<keyword evidence="6" id="KW-1185">Reference proteome</keyword>
<dbReference type="Gene3D" id="1.10.1240.30">
    <property type="entry name" value="KaiA/RbsU domain"/>
    <property type="match status" value="1"/>
</dbReference>
<dbReference type="SUPFAM" id="SSF101215">
    <property type="entry name" value="KaiA/RbsU domain"/>
    <property type="match status" value="1"/>
</dbReference>
<dbReference type="AlphaFoldDB" id="A0A2N5GRU4"/>
<protein>
    <submittedName>
        <fullName evidence="3">Phosphoserine phosphatase</fullName>
    </submittedName>
</protein>
<evidence type="ECO:0000259" key="2">
    <source>
        <dbReference type="PROSITE" id="PS51746"/>
    </source>
</evidence>
<dbReference type="Gene3D" id="3.60.40.10">
    <property type="entry name" value="PPM-type phosphatase domain"/>
    <property type="match status" value="1"/>
</dbReference>
<dbReference type="Proteomes" id="UP000235114">
    <property type="component" value="Unassembled WGS sequence"/>
</dbReference>
<dbReference type="EMBL" id="PGVD01000027">
    <property type="protein sequence ID" value="PLR97777.1"/>
    <property type="molecule type" value="Genomic_DNA"/>
</dbReference>
<comment type="caution">
    <text evidence="3">The sequence shown here is derived from an EMBL/GenBank/DDBJ whole genome shotgun (WGS) entry which is preliminary data.</text>
</comment>
<reference evidence="4 6" key="2">
    <citation type="submission" date="2017-12" db="EMBL/GenBank/DDBJ databases">
        <title>Comparative Functional Genomics of Dry Heat Resistant strains isolated from the Viking Spacecraft.</title>
        <authorList>
            <person name="Seuylemezian A."/>
            <person name="Cooper K."/>
            <person name="Vaishampayan P."/>
        </authorList>
    </citation>
    <scope>NUCLEOTIDE SEQUENCE [LARGE SCALE GENOMIC DNA]</scope>
    <source>
        <strain evidence="4 6">ATCC 29669</strain>
    </source>
</reference>
<dbReference type="InterPro" id="IPR014787">
    <property type="entry name" value="PSer_Pase_RsbU_N"/>
</dbReference>
<dbReference type="SUPFAM" id="SSF81606">
    <property type="entry name" value="PP2C-like"/>
    <property type="match status" value="1"/>
</dbReference>
<dbReference type="InterPro" id="IPR036457">
    <property type="entry name" value="PPM-type-like_dom_sf"/>
</dbReference>
<dbReference type="FunFam" id="3.60.40.10:FF:000045">
    <property type="entry name" value="Stage II sporulation protein E"/>
    <property type="match status" value="1"/>
</dbReference>
<dbReference type="Pfam" id="PF08673">
    <property type="entry name" value="RsbU_N"/>
    <property type="match status" value="1"/>
</dbReference>
<dbReference type="EMBL" id="PGVA01000003">
    <property type="protein sequence ID" value="PLR86288.1"/>
    <property type="molecule type" value="Genomic_DNA"/>
</dbReference>
<dbReference type="SMART" id="SM00331">
    <property type="entry name" value="PP2C_SIG"/>
    <property type="match status" value="1"/>
</dbReference>
<evidence type="ECO:0000313" key="3">
    <source>
        <dbReference type="EMBL" id="PLR86288.1"/>
    </source>
</evidence>
<dbReference type="InterPro" id="IPR001932">
    <property type="entry name" value="PPM-type_phosphatase-like_dom"/>
</dbReference>
<evidence type="ECO:0000256" key="1">
    <source>
        <dbReference type="ARBA" id="ARBA00022801"/>
    </source>
</evidence>
<accession>A0A2N5GRU4</accession>
<dbReference type="RefSeq" id="WP_101575384.1">
    <property type="nucleotide sequence ID" value="NZ_PGVA01000003.1"/>
</dbReference>
<evidence type="ECO:0000313" key="4">
    <source>
        <dbReference type="EMBL" id="PLR97777.1"/>
    </source>
</evidence>
<dbReference type="OrthoDB" id="311592at2"/>
<dbReference type="PANTHER" id="PTHR43156">
    <property type="entry name" value="STAGE II SPORULATION PROTEIN E-RELATED"/>
    <property type="match status" value="1"/>
</dbReference>
<reference evidence="3 5" key="1">
    <citation type="submission" date="2017-11" db="EMBL/GenBank/DDBJ databases">
        <title>Comparitive Functional Genomics of Dry Heat Resistant strains isolated from the Viking Spacecraft.</title>
        <authorList>
            <person name="Seuylemezian A."/>
            <person name="Cooper K."/>
            <person name="Vaishampayan P."/>
        </authorList>
    </citation>
    <scope>NUCLEOTIDE SEQUENCE [LARGE SCALE GENOMIC DNA]</scope>
    <source>
        <strain evidence="3 5">M4.6</strain>
    </source>
</reference>
<gene>
    <name evidence="3" type="ORF">CU635_01405</name>
    <name evidence="4" type="ORF">CVD25_09855</name>
</gene>
<organism evidence="3 5">
    <name type="scientific">Bacillus canaveralius</name>
    <dbReference type="NCBI Taxonomy" id="1403243"/>
    <lineage>
        <taxon>Bacteria</taxon>
        <taxon>Bacillati</taxon>
        <taxon>Bacillota</taxon>
        <taxon>Bacilli</taxon>
        <taxon>Bacillales</taxon>
        <taxon>Bacillaceae</taxon>
        <taxon>Bacillus</taxon>
    </lineage>
</organism>
<sequence>MDFRESMESKYREILESYLKEQNEQALYASQKFSRKTIEHKISPEEIISLHKGLLTDLYPDIPNHVMNSFDILLEVMIGYGLAYREHQTLRHMQQELRSEMEIAANVQQTLLGTKVPKIDGLDIGAISVPARHMNGDYYHFVQDENDYISVAIADVIGKGIPAALCMSMIKYAMDSLPENRNEPSVILENLNRVVEQNVDPSMFITMFYGMFNPAENIFYYASAGHEPGFYYCSAQDEFFELEAKGLLLGVDKRTKYTQYKKAIKPGDMVVLMSDGVTECRTEEGFIERETLIGYIRKYHHLSAQEIVNNIYKELEKLQHFQLRDDFTLIILKRDV</sequence>
<evidence type="ECO:0000313" key="6">
    <source>
        <dbReference type="Proteomes" id="UP000235114"/>
    </source>
</evidence>
<dbReference type="Proteomes" id="UP000234951">
    <property type="component" value="Unassembled WGS sequence"/>
</dbReference>
<dbReference type="Pfam" id="PF07228">
    <property type="entry name" value="SpoIIE"/>
    <property type="match status" value="1"/>
</dbReference>
<dbReference type="PROSITE" id="PS51746">
    <property type="entry name" value="PPM_2"/>
    <property type="match status" value="1"/>
</dbReference>
<evidence type="ECO:0000313" key="5">
    <source>
        <dbReference type="Proteomes" id="UP000234951"/>
    </source>
</evidence>
<name>A0A2N5GRU4_9BACI</name>
<feature type="domain" description="PPM-type phosphatase" evidence="2">
    <location>
        <begin position="123"/>
        <end position="334"/>
    </location>
</feature>
<dbReference type="GO" id="GO:0016791">
    <property type="term" value="F:phosphatase activity"/>
    <property type="evidence" value="ECO:0007669"/>
    <property type="project" value="TreeGrafter"/>
</dbReference>
<dbReference type="InterPro" id="IPR017944">
    <property type="entry name" value="KaiA/RbsU_helical_domain_sf"/>
</dbReference>
<keyword evidence="1" id="KW-0378">Hydrolase</keyword>
<proteinExistence type="predicted"/>
<dbReference type="InterPro" id="IPR052016">
    <property type="entry name" value="Bact_Sigma-Reg"/>
</dbReference>
<dbReference type="PANTHER" id="PTHR43156:SF15">
    <property type="entry name" value="PHOSPHOSERINE PHOSPHATASE RSBU"/>
    <property type="match status" value="1"/>
</dbReference>